<evidence type="ECO:0000256" key="2">
    <source>
        <dbReference type="ARBA" id="ARBA00007635"/>
    </source>
</evidence>
<dbReference type="GO" id="GO:0022857">
    <property type="term" value="F:transmembrane transporter activity"/>
    <property type="evidence" value="ECO:0007669"/>
    <property type="project" value="InterPro"/>
</dbReference>
<dbReference type="AlphaFoldDB" id="A0A438G7G9"/>
<evidence type="ECO:0000313" key="9">
    <source>
        <dbReference type="Proteomes" id="UP000288805"/>
    </source>
</evidence>
<proteinExistence type="inferred from homology"/>
<dbReference type="PANTHER" id="PTHR31218">
    <property type="entry name" value="WAT1-RELATED PROTEIN"/>
    <property type="match status" value="1"/>
</dbReference>
<accession>A0A438G7G9</accession>
<comment type="caution">
    <text evidence="8">The sequence shown here is derived from an EMBL/GenBank/DDBJ whole genome shotgun (WGS) entry which is preliminary data.</text>
</comment>
<sequence length="297" mass="32359">MANAHSRRNVMTKVRVNGAILMEVDGIKDGVCDAFHALLFEMGDWILSIRGLCFEVLGSDSSRSLDEPFSKEEVFNALSSLGGDKALDLDGFIMAFWMGKEVVRALVFQGSLTIERSMKTRVSFKAPLLKKYPASLSVTAYSYFFGALFMVVTAFVMTNESTDWSLTKSELFAVCYAGVVASAINYGLLTWSNKILGPSLVALYNPLQPAASAFLSRIFLGSPIYLGSILGGSLIIAGLYLVTWASYRERQAAMGVIPHAIRASEPLIHKDASLTKIPYQRGHIFSGPSTSLPKGLD</sequence>
<evidence type="ECO:0000256" key="1">
    <source>
        <dbReference type="ARBA" id="ARBA00004141"/>
    </source>
</evidence>
<dbReference type="Pfam" id="PF00892">
    <property type="entry name" value="EamA"/>
    <property type="match status" value="1"/>
</dbReference>
<evidence type="ECO:0000259" key="7">
    <source>
        <dbReference type="Pfam" id="PF00892"/>
    </source>
</evidence>
<evidence type="ECO:0000313" key="8">
    <source>
        <dbReference type="EMBL" id="RVW68156.1"/>
    </source>
</evidence>
<dbReference type="Proteomes" id="UP000288805">
    <property type="component" value="Unassembled WGS sequence"/>
</dbReference>
<comment type="similarity">
    <text evidence="2 6">Belongs to the drug/metabolite transporter (DMT) superfamily. Plant drug/metabolite exporter (P-DME) (TC 2.A.7.4) family.</text>
</comment>
<feature type="transmembrane region" description="Helical" evidence="6">
    <location>
        <begin position="140"/>
        <end position="159"/>
    </location>
</feature>
<dbReference type="InterPro" id="IPR037185">
    <property type="entry name" value="EmrE-like"/>
</dbReference>
<dbReference type="GO" id="GO:0016020">
    <property type="term" value="C:membrane"/>
    <property type="evidence" value="ECO:0007669"/>
    <property type="project" value="UniProtKB-SubCell"/>
</dbReference>
<dbReference type="SUPFAM" id="SSF103481">
    <property type="entry name" value="Multidrug resistance efflux transporter EmrE"/>
    <property type="match status" value="1"/>
</dbReference>
<evidence type="ECO:0000256" key="4">
    <source>
        <dbReference type="ARBA" id="ARBA00022989"/>
    </source>
</evidence>
<reference evidence="8 9" key="1">
    <citation type="journal article" date="2018" name="PLoS Genet.">
        <title>Population sequencing reveals clonal diversity and ancestral inbreeding in the grapevine cultivar Chardonnay.</title>
        <authorList>
            <person name="Roach M.J."/>
            <person name="Johnson D.L."/>
            <person name="Bohlmann J."/>
            <person name="van Vuuren H.J."/>
            <person name="Jones S.J."/>
            <person name="Pretorius I.S."/>
            <person name="Schmidt S.A."/>
            <person name="Borneman A.R."/>
        </authorList>
    </citation>
    <scope>NUCLEOTIDE SEQUENCE [LARGE SCALE GENOMIC DNA]</scope>
    <source>
        <strain evidence="9">cv. Chardonnay</strain>
        <tissue evidence="8">Leaf</tissue>
    </source>
</reference>
<feature type="domain" description="EamA" evidence="7">
    <location>
        <begin position="135"/>
        <end position="243"/>
    </location>
</feature>
<dbReference type="InterPro" id="IPR030184">
    <property type="entry name" value="WAT1-related"/>
</dbReference>
<dbReference type="Gene3D" id="1.10.3730.20">
    <property type="match status" value="1"/>
</dbReference>
<keyword evidence="4 6" id="KW-1133">Transmembrane helix</keyword>
<comment type="caution">
    <text evidence="6">Lacks conserved residue(s) required for the propagation of feature annotation.</text>
</comment>
<name>A0A438G7G9_VITVI</name>
<evidence type="ECO:0000256" key="3">
    <source>
        <dbReference type="ARBA" id="ARBA00022692"/>
    </source>
</evidence>
<feature type="transmembrane region" description="Helical" evidence="6">
    <location>
        <begin position="225"/>
        <end position="247"/>
    </location>
</feature>
<dbReference type="EMBL" id="QGNW01000547">
    <property type="protein sequence ID" value="RVW68156.1"/>
    <property type="molecule type" value="Genomic_DNA"/>
</dbReference>
<protein>
    <recommendedName>
        <fullName evidence="6">WAT1-related protein</fullName>
    </recommendedName>
</protein>
<evidence type="ECO:0000256" key="6">
    <source>
        <dbReference type="RuleBase" id="RU363077"/>
    </source>
</evidence>
<gene>
    <name evidence="8" type="primary">VvCHDp001280</name>
    <name evidence="8" type="ORF">CK203_064046</name>
</gene>
<evidence type="ECO:0000256" key="5">
    <source>
        <dbReference type="ARBA" id="ARBA00023136"/>
    </source>
</evidence>
<keyword evidence="3 6" id="KW-0812">Transmembrane</keyword>
<organism evidence="8 9">
    <name type="scientific">Vitis vinifera</name>
    <name type="common">Grape</name>
    <dbReference type="NCBI Taxonomy" id="29760"/>
    <lineage>
        <taxon>Eukaryota</taxon>
        <taxon>Viridiplantae</taxon>
        <taxon>Streptophyta</taxon>
        <taxon>Embryophyta</taxon>
        <taxon>Tracheophyta</taxon>
        <taxon>Spermatophyta</taxon>
        <taxon>Magnoliopsida</taxon>
        <taxon>eudicotyledons</taxon>
        <taxon>Gunneridae</taxon>
        <taxon>Pentapetalae</taxon>
        <taxon>rosids</taxon>
        <taxon>Vitales</taxon>
        <taxon>Vitaceae</taxon>
        <taxon>Viteae</taxon>
        <taxon>Vitis</taxon>
    </lineage>
</organism>
<comment type="subcellular location">
    <subcellularLocation>
        <location evidence="1 6">Membrane</location>
        <topology evidence="1 6">Multi-pass membrane protein</topology>
    </subcellularLocation>
</comment>
<dbReference type="InterPro" id="IPR000620">
    <property type="entry name" value="EamA_dom"/>
</dbReference>
<keyword evidence="5 6" id="KW-0472">Membrane</keyword>
<feature type="transmembrane region" description="Helical" evidence="6">
    <location>
        <begin position="171"/>
        <end position="189"/>
    </location>
</feature>